<dbReference type="SUPFAM" id="SSF56801">
    <property type="entry name" value="Acetyl-CoA synthetase-like"/>
    <property type="match status" value="1"/>
</dbReference>
<protein>
    <submittedName>
        <fullName evidence="4">Amino acid adenylation domain-containing protein</fullName>
    </submittedName>
</protein>
<dbReference type="FunFam" id="3.30.300.30:FF:000010">
    <property type="entry name" value="Enterobactin synthetase component F"/>
    <property type="match status" value="1"/>
</dbReference>
<evidence type="ECO:0000256" key="1">
    <source>
        <dbReference type="ARBA" id="ARBA00022450"/>
    </source>
</evidence>
<accession>A0A1G8B7A5</accession>
<sequence>MELQLQIEQAREYWLSKFSELEEAGVVFTGGKQGNGPVKTYHCQLSPELSLQIDKVSRKDPAAIFLVMLAGLYVTGRCYMSQETLIVSTSSCILEEESGDVDGLCLLKLVAAPESKLSDLLTMCKEELYSALDFKVENMQDVLGQTTRQHAADALKIWNIGLVLDAFNHQADITGVSNIFRVYREDEGFHIEVSGDNGHTDRFMQGFLQQWVFLLEKMLSDPRETLNNLIALRPEETAYLLAMAHASTVQPAFNNIPDFIIKQLRMYPHKVAIVYEEQHLTNEELDHYSDNVACWLREEHAVKAGDRVGVLMKRSEWMPVILLGILRSGACYVPIDPDYPAQRVNYILNDSRPVLLIAGERETAGRPALSCKVQSLEVLKDIIRARTPSAGTSHIMPDNLAYIIYTSGSTGEPKGVMITHYNAAVFIEWALHEFGSTPFEITFAGTSYCFDLSVFELFFTLAAGKTVRILDSSLQIPDYLQQDDKILLNTVPSVIVELLHADVAFDTVVAVNMAGEPLPLFIKEKLDCDRLEVRNLYGPSEDTTYTTVYRLRSSDKSISIGRPVANTDIYMLDDHGRLLPHGVVGEICISGDGLADGYLFREALTKEKFVQNPFYPGKRMYRTGDLGRWEEDGNITYMGRKDHQVKIRGYRIELGEVEAALSKCEGVKVALVIACKDEEGKQFLVAYVTGEDLLESSLLRMQLSAMLPEFMIPATIIVLQRFPLTPNGKIDRKALPDPLQINGQDNSFAPPATPQEHTLLEIWQDVLKKKTIGVLDNFFAIGGDSLKATRLVYQVYKRLHLDITIRHVFDHPTIRTLASLLRNLERKEYMPITQVAETTLYELSPSQKAIWIEDYLNDGQLSSFNIPRAVFVDDIDPVIFAKAFRMVVERHETLRTNIVIIDGEPWQQVCPVEACTNQMHFEDLRHDIPEKDAYLQMIAKEAAMQPFRLDSDPLITAALWQVTDTRFLFLMNIHHIISDGWSLEILMSELLGNYSLLKEKGMVKRKPLPIQYRDYIAWLYEQISLDKMGRHMEYWMNCFRELPPPLNFLSDIERGERRLYRGRTVAILIDKPTTTRIHQLALKNGASLFMTLLSVMKALLFRYTGREDMVIGTPVAGRDHPDTEELIGLFVHNVLIRTKFSGNESFLDLLQKVKESTMDAFEHQVCPVEQILEGLNIERKVNQNPLYDVMVVLQNADITLQQEPVEQGVEIQSYHVGADVSQVDLLVNFTEEAVGVRAEFQYDADLFRAEWMEAFVRHFENLLQAVIADPSVPLYAFPILMQDEQQRIAAFEEAAAVANSHRVADGYMQLLPMGVRGNLYARAADSEQWMPTGELAYWKTDGTLVNLGKGGDNVRASLKKTAPAKLKTFNDTLDTKDEVVQILQQMWKEILKHDGFGINDNFFLIGGHSLKAFRMLSLVERQFKVKLKLMDVFMAPTIRQLAVVIRQHGKNRLADAIAPVEEQSRYMADNRQKKIYTRIQFAWSPRPYNVTGSFTLQHIDAGLFAETVRELMRRHEALRTSFVFEDGDLYQVAHAAADPLPVTYLDFVNMENRDALLDELFAEYRDHPFDLHRPYLWKIALVRMSEALYTIILSVQHAIGDGGSLQILSDDFNTIYEQLEQGIQIRQEKGRIQLKDYCAWQNKRLQEEGEALTSYWQQQLYPYINSHRGYRKEMETTMDQHFVPLTTVQKNFIFGKVSTARPFTGSMYTSLLPAADWQTLTTLAASLNSGYFNVLTAALFAWLARFTNEQQLVIGAPVSYRQREELTGMMGYLVEIMLIPVAITPGITFGELVNKTRAVAQESGDHLYPFEQLLDKLDLPLSAIGKVLLHLRNLDLTTNNEFPAEKIGQHTGNAAPQFELNMKCDLFKNGLVINCEYWPEKYDSSYIQTFTEGYIILLQQLVHHPDTVIIPLT</sequence>
<dbReference type="Gene3D" id="3.30.300.30">
    <property type="match status" value="1"/>
</dbReference>
<dbReference type="FunFam" id="2.30.38.10:FF:000001">
    <property type="entry name" value="Non-ribosomal peptide synthetase PvdI"/>
    <property type="match status" value="1"/>
</dbReference>
<feature type="domain" description="Carrier" evidence="3">
    <location>
        <begin position="1374"/>
        <end position="1449"/>
    </location>
</feature>
<dbReference type="RefSeq" id="WP_089837575.1">
    <property type="nucleotide sequence ID" value="NZ_FNBN01000010.1"/>
</dbReference>
<dbReference type="EMBL" id="FNBN01000010">
    <property type="protein sequence ID" value="SDH29066.1"/>
    <property type="molecule type" value="Genomic_DNA"/>
</dbReference>
<reference evidence="4 5" key="1">
    <citation type="submission" date="2016-10" db="EMBL/GenBank/DDBJ databases">
        <authorList>
            <person name="de Groot N.N."/>
        </authorList>
    </citation>
    <scope>NUCLEOTIDE SEQUENCE [LARGE SCALE GENOMIC DNA]</scope>
    <source>
        <strain evidence="4 5">DSM 527</strain>
    </source>
</reference>
<dbReference type="InterPro" id="IPR001242">
    <property type="entry name" value="Condensation_dom"/>
</dbReference>
<dbReference type="STRING" id="104663.SAMN04488121_110175"/>
<dbReference type="GO" id="GO:0003824">
    <property type="term" value="F:catalytic activity"/>
    <property type="evidence" value="ECO:0007669"/>
    <property type="project" value="InterPro"/>
</dbReference>
<dbReference type="NCBIfam" id="TIGR01733">
    <property type="entry name" value="AA-adenyl-dom"/>
    <property type="match status" value="1"/>
</dbReference>
<keyword evidence="2" id="KW-0597">Phosphoprotein</keyword>
<dbReference type="Gene3D" id="1.10.1200.10">
    <property type="entry name" value="ACP-like"/>
    <property type="match status" value="2"/>
</dbReference>
<dbReference type="PANTHER" id="PTHR45527:SF1">
    <property type="entry name" value="FATTY ACID SYNTHASE"/>
    <property type="match status" value="1"/>
</dbReference>
<dbReference type="Pfam" id="PF00501">
    <property type="entry name" value="AMP-binding"/>
    <property type="match status" value="1"/>
</dbReference>
<dbReference type="SUPFAM" id="SSF47336">
    <property type="entry name" value="ACP-like"/>
    <property type="match status" value="2"/>
</dbReference>
<dbReference type="GO" id="GO:0072330">
    <property type="term" value="P:monocarboxylic acid biosynthetic process"/>
    <property type="evidence" value="ECO:0007669"/>
    <property type="project" value="UniProtKB-ARBA"/>
</dbReference>
<dbReference type="GO" id="GO:0043041">
    <property type="term" value="P:amino acid activation for nonribosomal peptide biosynthetic process"/>
    <property type="evidence" value="ECO:0007669"/>
    <property type="project" value="TreeGrafter"/>
</dbReference>
<dbReference type="CDD" id="cd19531">
    <property type="entry name" value="LCL_NRPS-like"/>
    <property type="match status" value="1"/>
</dbReference>
<feature type="domain" description="Carrier" evidence="3">
    <location>
        <begin position="750"/>
        <end position="825"/>
    </location>
</feature>
<proteinExistence type="predicted"/>
<dbReference type="InterPro" id="IPR036736">
    <property type="entry name" value="ACP-like_sf"/>
</dbReference>
<dbReference type="GO" id="GO:0031177">
    <property type="term" value="F:phosphopantetheine binding"/>
    <property type="evidence" value="ECO:0007669"/>
    <property type="project" value="TreeGrafter"/>
</dbReference>
<dbReference type="Pfam" id="PF13193">
    <property type="entry name" value="AMP-binding_C"/>
    <property type="match status" value="1"/>
</dbReference>
<dbReference type="Gene3D" id="3.30.559.10">
    <property type="entry name" value="Chloramphenicol acetyltransferase-like domain"/>
    <property type="match status" value="2"/>
</dbReference>
<dbReference type="InterPro" id="IPR042099">
    <property type="entry name" value="ANL_N_sf"/>
</dbReference>
<dbReference type="InterPro" id="IPR023213">
    <property type="entry name" value="CAT-like_dom_sf"/>
</dbReference>
<dbReference type="InterPro" id="IPR000873">
    <property type="entry name" value="AMP-dep_synth/lig_dom"/>
</dbReference>
<dbReference type="FunFam" id="3.40.50.980:FF:000001">
    <property type="entry name" value="Non-ribosomal peptide synthetase"/>
    <property type="match status" value="1"/>
</dbReference>
<dbReference type="OrthoDB" id="4317020at2"/>
<dbReference type="SUPFAM" id="SSF52777">
    <property type="entry name" value="CoA-dependent acyltransferases"/>
    <property type="match status" value="5"/>
</dbReference>
<dbReference type="Pfam" id="PF00668">
    <property type="entry name" value="Condensation"/>
    <property type="match status" value="2"/>
</dbReference>
<dbReference type="PROSITE" id="PS50075">
    <property type="entry name" value="CARRIER"/>
    <property type="match status" value="2"/>
</dbReference>
<dbReference type="InterPro" id="IPR010071">
    <property type="entry name" value="AA_adenyl_dom"/>
</dbReference>
<evidence type="ECO:0000313" key="5">
    <source>
        <dbReference type="Proteomes" id="UP000199045"/>
    </source>
</evidence>
<evidence type="ECO:0000313" key="4">
    <source>
        <dbReference type="EMBL" id="SDH29066.1"/>
    </source>
</evidence>
<dbReference type="InterPro" id="IPR020845">
    <property type="entry name" value="AMP-binding_CS"/>
</dbReference>
<organism evidence="4 5">
    <name type="scientific">Chitinophaga filiformis</name>
    <name type="common">Myxococcus filiformis</name>
    <name type="synonym">Flexibacter filiformis</name>
    <dbReference type="NCBI Taxonomy" id="104663"/>
    <lineage>
        <taxon>Bacteria</taxon>
        <taxon>Pseudomonadati</taxon>
        <taxon>Bacteroidota</taxon>
        <taxon>Chitinophagia</taxon>
        <taxon>Chitinophagales</taxon>
        <taxon>Chitinophagaceae</taxon>
        <taxon>Chitinophaga</taxon>
    </lineage>
</organism>
<dbReference type="InterPro" id="IPR045851">
    <property type="entry name" value="AMP-bd_C_sf"/>
</dbReference>
<dbReference type="InterPro" id="IPR025110">
    <property type="entry name" value="AMP-bd_C"/>
</dbReference>
<dbReference type="PANTHER" id="PTHR45527">
    <property type="entry name" value="NONRIBOSOMAL PEPTIDE SYNTHETASE"/>
    <property type="match status" value="1"/>
</dbReference>
<dbReference type="Gene3D" id="3.40.50.12780">
    <property type="entry name" value="N-terminal domain of ligase-like"/>
    <property type="match status" value="1"/>
</dbReference>
<dbReference type="InterPro" id="IPR009081">
    <property type="entry name" value="PP-bd_ACP"/>
</dbReference>
<dbReference type="Pfam" id="PF00550">
    <property type="entry name" value="PP-binding"/>
    <property type="match status" value="2"/>
</dbReference>
<dbReference type="CDD" id="cd05930">
    <property type="entry name" value="A_NRPS"/>
    <property type="match status" value="1"/>
</dbReference>
<evidence type="ECO:0000256" key="2">
    <source>
        <dbReference type="ARBA" id="ARBA00022553"/>
    </source>
</evidence>
<dbReference type="PROSITE" id="PS00455">
    <property type="entry name" value="AMP_BINDING"/>
    <property type="match status" value="1"/>
</dbReference>
<gene>
    <name evidence="4" type="ORF">SAMN04488121_110175</name>
</gene>
<dbReference type="GO" id="GO:0044550">
    <property type="term" value="P:secondary metabolite biosynthetic process"/>
    <property type="evidence" value="ECO:0007669"/>
    <property type="project" value="TreeGrafter"/>
</dbReference>
<keyword evidence="1" id="KW-0596">Phosphopantetheine</keyword>
<dbReference type="Proteomes" id="UP000199045">
    <property type="component" value="Unassembled WGS sequence"/>
</dbReference>
<dbReference type="GO" id="GO:0005737">
    <property type="term" value="C:cytoplasm"/>
    <property type="evidence" value="ECO:0007669"/>
    <property type="project" value="TreeGrafter"/>
</dbReference>
<dbReference type="Gene3D" id="3.30.559.30">
    <property type="entry name" value="Nonribosomal peptide synthetase, condensation domain"/>
    <property type="match status" value="3"/>
</dbReference>
<evidence type="ECO:0000259" key="3">
    <source>
        <dbReference type="PROSITE" id="PS50075"/>
    </source>
</evidence>
<dbReference type="FunFam" id="1.10.1200.10:FF:000016">
    <property type="entry name" value="Non-ribosomal peptide synthase"/>
    <property type="match status" value="1"/>
</dbReference>
<name>A0A1G8B7A5_CHIFI</name>